<sequence length="144" mass="16141">MPIKLRSPRTCGFSIVRSKMSEVERAKSAIRENDTIFGKIIRKEIPAKIIYEDDEVMAFHDVSPQAPVHFLVIPKKRIAMLQEVEDADQALLGKLMVTATKVARELDLENGYRVVVNNGPDGCQSVFHLHLHILGGRQLGWPPG</sequence>
<dbReference type="InterPro" id="IPR011146">
    <property type="entry name" value="HIT-like"/>
</dbReference>
<dbReference type="InterPro" id="IPR019808">
    <property type="entry name" value="Histidine_triad_CS"/>
</dbReference>
<name>A0A0R3PQ60_ANGCS</name>
<proteinExistence type="predicted"/>
<dbReference type="WBParaSite" id="ACOC_0000743601-mRNA-1">
    <property type="protein sequence ID" value="ACOC_0000743601-mRNA-1"/>
    <property type="gene ID" value="ACOC_0000743601"/>
</dbReference>
<dbReference type="FunFam" id="3.30.428.10:FF:000005">
    <property type="entry name" value="Histidine triad nucleotide-binding protein 1"/>
    <property type="match status" value="1"/>
</dbReference>
<dbReference type="EMBL" id="UYYA01004039">
    <property type="protein sequence ID" value="VDM59022.1"/>
    <property type="molecule type" value="Genomic_DNA"/>
</dbReference>
<dbReference type="PROSITE" id="PS00892">
    <property type="entry name" value="HIT_1"/>
    <property type="match status" value="1"/>
</dbReference>
<dbReference type="OrthoDB" id="672793at2759"/>
<evidence type="ECO:0000256" key="3">
    <source>
        <dbReference type="PROSITE-ProRule" id="PRU00464"/>
    </source>
</evidence>
<dbReference type="Pfam" id="PF01230">
    <property type="entry name" value="HIT"/>
    <property type="match status" value="1"/>
</dbReference>
<feature type="domain" description="HIT" evidence="4">
    <location>
        <begin position="36"/>
        <end position="144"/>
    </location>
</feature>
<feature type="short sequence motif" description="Histidine triad motif" evidence="2 3">
    <location>
        <begin position="128"/>
        <end position="132"/>
    </location>
</feature>
<feature type="active site" description="Tele-AMP-histidine intermediate" evidence="1">
    <location>
        <position position="130"/>
    </location>
</feature>
<protein>
    <submittedName>
        <fullName evidence="7">HIT domain-containing protein</fullName>
    </submittedName>
</protein>
<dbReference type="OMA" id="LAFMDVM"/>
<evidence type="ECO:0000256" key="1">
    <source>
        <dbReference type="PIRSR" id="PIRSR601310-1"/>
    </source>
</evidence>
<keyword evidence="6" id="KW-1185">Reference proteome</keyword>
<dbReference type="PROSITE" id="PS51084">
    <property type="entry name" value="HIT_2"/>
    <property type="match status" value="1"/>
</dbReference>
<dbReference type="CDD" id="cd01276">
    <property type="entry name" value="PKCI_related"/>
    <property type="match status" value="1"/>
</dbReference>
<dbReference type="PRINTS" id="PR00332">
    <property type="entry name" value="HISTRIAD"/>
</dbReference>
<reference evidence="5 6" key="2">
    <citation type="submission" date="2018-11" db="EMBL/GenBank/DDBJ databases">
        <authorList>
            <consortium name="Pathogen Informatics"/>
        </authorList>
    </citation>
    <scope>NUCLEOTIDE SEQUENCE [LARGE SCALE GENOMIC DNA]</scope>
    <source>
        <strain evidence="5 6">Costa Rica</strain>
    </source>
</reference>
<evidence type="ECO:0000313" key="6">
    <source>
        <dbReference type="Proteomes" id="UP000267027"/>
    </source>
</evidence>
<dbReference type="Gene3D" id="3.30.428.10">
    <property type="entry name" value="HIT-like"/>
    <property type="match status" value="1"/>
</dbReference>
<evidence type="ECO:0000259" key="4">
    <source>
        <dbReference type="PROSITE" id="PS51084"/>
    </source>
</evidence>
<evidence type="ECO:0000313" key="5">
    <source>
        <dbReference type="EMBL" id="VDM59022.1"/>
    </source>
</evidence>
<evidence type="ECO:0000256" key="2">
    <source>
        <dbReference type="PIRSR" id="PIRSR601310-3"/>
    </source>
</evidence>
<accession>A0A0R3PQ60</accession>
<dbReference type="InterPro" id="IPR036265">
    <property type="entry name" value="HIT-like_sf"/>
</dbReference>
<reference evidence="7" key="1">
    <citation type="submission" date="2017-02" db="UniProtKB">
        <authorList>
            <consortium name="WormBaseParasite"/>
        </authorList>
    </citation>
    <scope>IDENTIFICATION</scope>
</reference>
<gene>
    <name evidence="5" type="ORF">ACOC_LOCUS7437</name>
</gene>
<dbReference type="Proteomes" id="UP000267027">
    <property type="component" value="Unassembled WGS sequence"/>
</dbReference>
<dbReference type="SUPFAM" id="SSF54197">
    <property type="entry name" value="HIT-like"/>
    <property type="match status" value="1"/>
</dbReference>
<dbReference type="PANTHER" id="PTHR23089">
    <property type="entry name" value="HISTIDINE TRIAD HIT PROTEIN"/>
    <property type="match status" value="1"/>
</dbReference>
<dbReference type="InterPro" id="IPR001310">
    <property type="entry name" value="Histidine_triad_HIT"/>
</dbReference>
<organism evidence="7">
    <name type="scientific">Angiostrongylus costaricensis</name>
    <name type="common">Nematode worm</name>
    <dbReference type="NCBI Taxonomy" id="334426"/>
    <lineage>
        <taxon>Eukaryota</taxon>
        <taxon>Metazoa</taxon>
        <taxon>Ecdysozoa</taxon>
        <taxon>Nematoda</taxon>
        <taxon>Chromadorea</taxon>
        <taxon>Rhabditida</taxon>
        <taxon>Rhabditina</taxon>
        <taxon>Rhabditomorpha</taxon>
        <taxon>Strongyloidea</taxon>
        <taxon>Metastrongylidae</taxon>
        <taxon>Angiostrongylus</taxon>
    </lineage>
</organism>
<dbReference type="STRING" id="334426.A0A0R3PQ60"/>
<dbReference type="GO" id="GO:0003824">
    <property type="term" value="F:catalytic activity"/>
    <property type="evidence" value="ECO:0007669"/>
    <property type="project" value="InterPro"/>
</dbReference>
<evidence type="ECO:0000313" key="7">
    <source>
        <dbReference type="WBParaSite" id="ACOC_0000743601-mRNA-1"/>
    </source>
</evidence>
<dbReference type="AlphaFoldDB" id="A0A0R3PQ60"/>